<dbReference type="InterPro" id="IPR017452">
    <property type="entry name" value="GPCR_Rhodpsn_7TM"/>
</dbReference>
<evidence type="ECO:0000256" key="5">
    <source>
        <dbReference type="ARBA" id="ARBA00023040"/>
    </source>
</evidence>
<feature type="transmembrane region" description="Helical" evidence="10">
    <location>
        <begin position="256"/>
        <end position="282"/>
    </location>
</feature>
<dbReference type="EMBL" id="CALNXJ010000048">
    <property type="protein sequence ID" value="CAH3150612.1"/>
    <property type="molecule type" value="Genomic_DNA"/>
</dbReference>
<dbReference type="Gene3D" id="1.20.1070.10">
    <property type="entry name" value="Rhodopsin 7-helix transmembrane proteins"/>
    <property type="match status" value="1"/>
</dbReference>
<dbReference type="PRINTS" id="PR00237">
    <property type="entry name" value="GPCRRHODOPSN"/>
</dbReference>
<name>A0AAU9XLQ1_9CNID</name>
<comment type="caution">
    <text evidence="12">The sequence shown here is derived from an EMBL/GenBank/DDBJ whole genome shotgun (WGS) entry which is preliminary data.</text>
</comment>
<evidence type="ECO:0000256" key="10">
    <source>
        <dbReference type="SAM" id="Phobius"/>
    </source>
</evidence>
<feature type="transmembrane region" description="Helical" evidence="10">
    <location>
        <begin position="294"/>
        <end position="314"/>
    </location>
</feature>
<evidence type="ECO:0000256" key="2">
    <source>
        <dbReference type="ARBA" id="ARBA00022475"/>
    </source>
</evidence>
<evidence type="ECO:0000313" key="12">
    <source>
        <dbReference type="EMBL" id="CAH3150612.1"/>
    </source>
</evidence>
<keyword evidence="4 10" id="KW-1133">Transmembrane helix</keyword>
<dbReference type="Pfam" id="PF00001">
    <property type="entry name" value="7tm_1"/>
    <property type="match status" value="1"/>
</dbReference>
<evidence type="ECO:0000256" key="3">
    <source>
        <dbReference type="ARBA" id="ARBA00022692"/>
    </source>
</evidence>
<comment type="similarity">
    <text evidence="9">Belongs to the G-protein coupled receptor 1 family.</text>
</comment>
<accession>A0AAU9XLQ1</accession>
<evidence type="ECO:0000256" key="6">
    <source>
        <dbReference type="ARBA" id="ARBA00023136"/>
    </source>
</evidence>
<keyword evidence="7 9" id="KW-0675">Receptor</keyword>
<dbReference type="AlphaFoldDB" id="A0AAU9XLQ1"/>
<dbReference type="CDD" id="cd00637">
    <property type="entry name" value="7tm_classA_rhodopsin-like"/>
    <property type="match status" value="1"/>
</dbReference>
<dbReference type="SUPFAM" id="SSF81321">
    <property type="entry name" value="Family A G protein-coupled receptor-like"/>
    <property type="match status" value="1"/>
</dbReference>
<dbReference type="GO" id="GO:0005886">
    <property type="term" value="C:plasma membrane"/>
    <property type="evidence" value="ECO:0007669"/>
    <property type="project" value="UniProtKB-SubCell"/>
</dbReference>
<reference evidence="12 13" key="1">
    <citation type="submission" date="2022-05" db="EMBL/GenBank/DDBJ databases">
        <authorList>
            <consortium name="Genoscope - CEA"/>
            <person name="William W."/>
        </authorList>
    </citation>
    <scope>NUCLEOTIDE SEQUENCE [LARGE SCALE GENOMIC DNA]</scope>
</reference>
<feature type="domain" description="G-protein coupled receptors family 1 profile" evidence="11">
    <location>
        <begin position="45"/>
        <end position="311"/>
    </location>
</feature>
<sequence length="357" mass="40749">MSHIAAINGSDYFATFQRILETRSTGLAAVEAGFFVTINFTALFGNFLLCTVLLKDSSFRSITNILILTLCVADILMGAVCMPLSCGVLIQGKWIYGDIACRLQCFFIYFLAFVSLQTIVLTSLNRFFKVVRPRRYRRIFTMKKTVATLIILWLITALILAIPLATGAFSATFNPAKAACVIFKRGIEVEQNSYPGILRGLLLLFFAVIPSIVIFTCYYKIFRVVGEHFTRVAPNLQRINRRRSSRLNSQEMRTTITLFAVVVMFFLSWLPVFLIEITQAFFINWWRIPREVQLMWTFFGSFSSAANPLVYGFANSSYRREYKKLLTFKWKKKSKGRRDIEVSKSQSVAMATLNLPS</sequence>
<keyword evidence="13" id="KW-1185">Reference proteome</keyword>
<evidence type="ECO:0000256" key="9">
    <source>
        <dbReference type="RuleBase" id="RU000688"/>
    </source>
</evidence>
<evidence type="ECO:0000256" key="4">
    <source>
        <dbReference type="ARBA" id="ARBA00022989"/>
    </source>
</evidence>
<dbReference type="PROSITE" id="PS50262">
    <property type="entry name" value="G_PROTEIN_RECEP_F1_2"/>
    <property type="match status" value="1"/>
</dbReference>
<dbReference type="PROSITE" id="PS00237">
    <property type="entry name" value="G_PROTEIN_RECEP_F1_1"/>
    <property type="match status" value="1"/>
</dbReference>
<dbReference type="InterPro" id="IPR000276">
    <property type="entry name" value="GPCR_Rhodpsn"/>
</dbReference>
<keyword evidence="6 10" id="KW-0472">Membrane</keyword>
<evidence type="ECO:0000256" key="8">
    <source>
        <dbReference type="ARBA" id="ARBA00023224"/>
    </source>
</evidence>
<feature type="transmembrane region" description="Helical" evidence="10">
    <location>
        <begin position="106"/>
        <end position="124"/>
    </location>
</feature>
<feature type="transmembrane region" description="Helical" evidence="10">
    <location>
        <begin position="66"/>
        <end position="90"/>
    </location>
</feature>
<feature type="transmembrane region" description="Helical" evidence="10">
    <location>
        <begin position="201"/>
        <end position="221"/>
    </location>
</feature>
<protein>
    <recommendedName>
        <fullName evidence="11">G-protein coupled receptors family 1 profile domain-containing protein</fullName>
    </recommendedName>
</protein>
<gene>
    <name evidence="12" type="ORF">PMEA_00024914</name>
</gene>
<keyword evidence="8 9" id="KW-0807">Transducer</keyword>
<keyword evidence="3 9" id="KW-0812">Transmembrane</keyword>
<evidence type="ECO:0000256" key="1">
    <source>
        <dbReference type="ARBA" id="ARBA00004651"/>
    </source>
</evidence>
<feature type="transmembrane region" description="Helical" evidence="10">
    <location>
        <begin position="32"/>
        <end position="54"/>
    </location>
</feature>
<dbReference type="Proteomes" id="UP001159428">
    <property type="component" value="Unassembled WGS sequence"/>
</dbReference>
<proteinExistence type="inferred from homology"/>
<evidence type="ECO:0000259" key="11">
    <source>
        <dbReference type="PROSITE" id="PS50262"/>
    </source>
</evidence>
<feature type="transmembrane region" description="Helical" evidence="10">
    <location>
        <begin position="145"/>
        <end position="165"/>
    </location>
</feature>
<evidence type="ECO:0000256" key="7">
    <source>
        <dbReference type="ARBA" id="ARBA00023170"/>
    </source>
</evidence>
<dbReference type="GO" id="GO:0004930">
    <property type="term" value="F:G protein-coupled receptor activity"/>
    <property type="evidence" value="ECO:0007669"/>
    <property type="project" value="UniProtKB-KW"/>
</dbReference>
<dbReference type="PANTHER" id="PTHR22752">
    <property type="entry name" value="G PROTEIN-COUPLED RECEPTOR"/>
    <property type="match status" value="1"/>
</dbReference>
<keyword evidence="5 9" id="KW-0297">G-protein coupled receptor</keyword>
<dbReference type="SMART" id="SM01381">
    <property type="entry name" value="7TM_GPCR_Srsx"/>
    <property type="match status" value="1"/>
</dbReference>
<evidence type="ECO:0000313" key="13">
    <source>
        <dbReference type="Proteomes" id="UP001159428"/>
    </source>
</evidence>
<keyword evidence="2" id="KW-1003">Cell membrane</keyword>
<comment type="subcellular location">
    <subcellularLocation>
        <location evidence="1">Cell membrane</location>
        <topology evidence="1">Multi-pass membrane protein</topology>
    </subcellularLocation>
</comment>
<organism evidence="12 13">
    <name type="scientific">Pocillopora meandrina</name>
    <dbReference type="NCBI Taxonomy" id="46732"/>
    <lineage>
        <taxon>Eukaryota</taxon>
        <taxon>Metazoa</taxon>
        <taxon>Cnidaria</taxon>
        <taxon>Anthozoa</taxon>
        <taxon>Hexacorallia</taxon>
        <taxon>Scleractinia</taxon>
        <taxon>Astrocoeniina</taxon>
        <taxon>Pocilloporidae</taxon>
        <taxon>Pocillopora</taxon>
    </lineage>
</organism>